<dbReference type="GO" id="GO:0016788">
    <property type="term" value="F:hydrolase activity, acting on ester bonds"/>
    <property type="evidence" value="ECO:0007669"/>
    <property type="project" value="InterPro"/>
</dbReference>
<organism evidence="5 6">
    <name type="scientific">Marinobacter salarius</name>
    <dbReference type="NCBI Taxonomy" id="1420917"/>
    <lineage>
        <taxon>Bacteria</taxon>
        <taxon>Pseudomonadati</taxon>
        <taxon>Pseudomonadota</taxon>
        <taxon>Gammaproteobacteria</taxon>
        <taxon>Pseudomonadales</taxon>
        <taxon>Marinobacteraceae</taxon>
        <taxon>Marinobacter</taxon>
    </lineage>
</organism>
<feature type="binding site" evidence="4">
    <location>
        <position position="9"/>
    </location>
    <ligand>
        <name>a divalent metal cation</name>
        <dbReference type="ChEBI" id="CHEBI:60240"/>
        <label>1</label>
    </ligand>
</feature>
<dbReference type="EMBL" id="CP020931">
    <property type="protein sequence ID" value="ARM85391.1"/>
    <property type="molecule type" value="Genomic_DNA"/>
</dbReference>
<dbReference type="PROSITE" id="PS01091">
    <property type="entry name" value="TATD_3"/>
    <property type="match status" value="1"/>
</dbReference>
<evidence type="ECO:0000256" key="2">
    <source>
        <dbReference type="ARBA" id="ARBA00022723"/>
    </source>
</evidence>
<dbReference type="InterPro" id="IPR001130">
    <property type="entry name" value="TatD-like"/>
</dbReference>
<dbReference type="PANTHER" id="PTHR46124">
    <property type="entry name" value="D-AMINOACYL-TRNA DEACYLASE"/>
    <property type="match status" value="1"/>
</dbReference>
<dbReference type="PANTHER" id="PTHR46124:SF3">
    <property type="entry name" value="HYDROLASE"/>
    <property type="match status" value="1"/>
</dbReference>
<keyword evidence="2 4" id="KW-0479">Metal-binding</keyword>
<dbReference type="FunFam" id="3.20.20.140:FF:000005">
    <property type="entry name" value="TatD family hydrolase"/>
    <property type="match status" value="1"/>
</dbReference>
<sequence>MRLIDAHCHFDFPEFDGRRKAVLEDARSSGLSNLVIPGVRRPDWSRVSRIASEYDGLYYCLGIHPWYVAEHTADDLCALQGLLEDRPGHCVALGECGLDRLHGDMRDQYAWFEGQVDIAALVHLPLVIHSVKTHDEVYEVLRRKRFSGRVLVHGFSGSYEQAAKLIDLGCFIGVGGVITHQRARKTRDTIARLPVDALILETDAPDMAPAGVEAGHNSPAYLPSILATLARLRNSGLEDLAQSLLCNVQRLYGWNEVGASER</sequence>
<dbReference type="STRING" id="1420917.AU15_20365"/>
<dbReference type="PIRSF" id="PIRSF005902">
    <property type="entry name" value="DNase_TatD"/>
    <property type="match status" value="1"/>
</dbReference>
<dbReference type="Gene3D" id="3.20.20.140">
    <property type="entry name" value="Metal-dependent hydrolases"/>
    <property type="match status" value="1"/>
</dbReference>
<dbReference type="RefSeq" id="WP_085681578.1">
    <property type="nucleotide sequence ID" value="NZ_CP020931.1"/>
</dbReference>
<evidence type="ECO:0000256" key="3">
    <source>
        <dbReference type="ARBA" id="ARBA00022801"/>
    </source>
</evidence>
<evidence type="ECO:0000313" key="6">
    <source>
        <dbReference type="Proteomes" id="UP000193100"/>
    </source>
</evidence>
<dbReference type="AlphaFoldDB" id="A0A1W6KDA8"/>
<evidence type="ECO:0000256" key="4">
    <source>
        <dbReference type="PIRSR" id="PIRSR005902-1"/>
    </source>
</evidence>
<accession>A0A1W6KDA8</accession>
<reference evidence="5 6" key="1">
    <citation type="submission" date="2017-04" db="EMBL/GenBank/DDBJ databases">
        <title>Genome Sequence of Marinobacter salarius strain SMR5 Isolated from a culture of the Diatom Skeletonema marinoi.</title>
        <authorList>
            <person name="Topel M."/>
            <person name="Pinder M.I.M."/>
            <person name="Johansson O.N."/>
            <person name="Kourtchenko O."/>
            <person name="Godhe A."/>
            <person name="Clarke A.K."/>
        </authorList>
    </citation>
    <scope>NUCLEOTIDE SEQUENCE [LARGE SCALE GENOMIC DNA]</scope>
    <source>
        <strain evidence="5 6">SMR5</strain>
    </source>
</reference>
<dbReference type="PROSITE" id="PS01137">
    <property type="entry name" value="TATD_1"/>
    <property type="match status" value="1"/>
</dbReference>
<protein>
    <submittedName>
        <fullName evidence="5">Putative metal-dependent hydrolase YjjV</fullName>
        <ecNumber evidence="5">3.1.-.-</ecNumber>
    </submittedName>
</protein>
<dbReference type="Pfam" id="PF01026">
    <property type="entry name" value="TatD_DNase"/>
    <property type="match status" value="1"/>
</dbReference>
<dbReference type="InterPro" id="IPR032466">
    <property type="entry name" value="Metal_Hydrolase"/>
</dbReference>
<gene>
    <name evidence="5" type="primary">yjjV</name>
    <name evidence="5" type="ORF">MARSALSMR5_03352</name>
</gene>
<dbReference type="SUPFAM" id="SSF51556">
    <property type="entry name" value="Metallo-dependent hydrolases"/>
    <property type="match status" value="1"/>
</dbReference>
<evidence type="ECO:0000256" key="1">
    <source>
        <dbReference type="ARBA" id="ARBA00009275"/>
    </source>
</evidence>
<dbReference type="Proteomes" id="UP000193100">
    <property type="component" value="Chromosome"/>
</dbReference>
<dbReference type="InterPro" id="IPR018228">
    <property type="entry name" value="DNase_TatD-rel_CS"/>
</dbReference>
<dbReference type="GeneID" id="77257278"/>
<dbReference type="GO" id="GO:0046872">
    <property type="term" value="F:metal ion binding"/>
    <property type="evidence" value="ECO:0007669"/>
    <property type="project" value="UniProtKB-KW"/>
</dbReference>
<feature type="binding site" evidence="4">
    <location>
        <position position="7"/>
    </location>
    <ligand>
        <name>a divalent metal cation</name>
        <dbReference type="ChEBI" id="CHEBI:60240"/>
        <label>1</label>
    </ligand>
</feature>
<comment type="similarity">
    <text evidence="1">Belongs to the metallo-dependent hydrolases superfamily. TatD-type hydrolase family.</text>
</comment>
<feature type="binding site" evidence="4">
    <location>
        <position position="153"/>
    </location>
    <ligand>
        <name>a divalent metal cation</name>
        <dbReference type="ChEBI" id="CHEBI:60240"/>
        <label>2</label>
    </ligand>
</feature>
<name>A0A1W6KDA8_9GAMM</name>
<dbReference type="CDD" id="cd01310">
    <property type="entry name" value="TatD_DNAse"/>
    <property type="match status" value="1"/>
</dbReference>
<keyword evidence="3 5" id="KW-0378">Hydrolase</keyword>
<feature type="binding site" evidence="4">
    <location>
        <position position="203"/>
    </location>
    <ligand>
        <name>a divalent metal cation</name>
        <dbReference type="ChEBI" id="CHEBI:60240"/>
        <label>1</label>
    </ligand>
</feature>
<dbReference type="GO" id="GO:0005829">
    <property type="term" value="C:cytosol"/>
    <property type="evidence" value="ECO:0007669"/>
    <property type="project" value="TreeGrafter"/>
</dbReference>
<dbReference type="EC" id="3.1.-.-" evidence="5"/>
<feature type="binding site" evidence="4">
    <location>
        <position position="95"/>
    </location>
    <ligand>
        <name>a divalent metal cation</name>
        <dbReference type="ChEBI" id="CHEBI:60240"/>
        <label>1</label>
    </ligand>
</feature>
<feature type="binding site" evidence="4">
    <location>
        <position position="129"/>
    </location>
    <ligand>
        <name>a divalent metal cation</name>
        <dbReference type="ChEBI" id="CHEBI:60240"/>
        <label>2</label>
    </ligand>
</feature>
<evidence type="ECO:0000313" key="5">
    <source>
        <dbReference type="EMBL" id="ARM85391.1"/>
    </source>
</evidence>
<proteinExistence type="inferred from homology"/>